<keyword evidence="1" id="KW-1133">Transmembrane helix</keyword>
<proteinExistence type="predicted"/>
<dbReference type="PATRIC" id="fig|1036673.3.peg.1335"/>
<feature type="transmembrane region" description="Helical" evidence="1">
    <location>
        <begin position="21"/>
        <end position="40"/>
    </location>
</feature>
<reference evidence="2 3" key="2">
    <citation type="journal article" date="2013" name="Genome Announc.">
        <title>Genome Sequence of Growth-Improving Paenibacillus mucilaginosus Strain KNP414.</title>
        <authorList>
            <person name="Lu J.J."/>
            <person name="Wang J.F."/>
            <person name="Hu X.F."/>
        </authorList>
    </citation>
    <scope>NUCLEOTIDE SEQUENCE [LARGE SCALE GENOMIC DNA]</scope>
    <source>
        <strain evidence="2 3">KNP414</strain>
    </source>
</reference>
<feature type="transmembrane region" description="Helical" evidence="1">
    <location>
        <begin position="52"/>
        <end position="70"/>
    </location>
</feature>
<dbReference type="RefSeq" id="WP_013915239.1">
    <property type="nucleotide sequence ID" value="NC_015690.1"/>
</dbReference>
<reference evidence="3" key="1">
    <citation type="submission" date="2011-06" db="EMBL/GenBank/DDBJ databases">
        <title>Complete genome sequence of Paenibacillus mucilaginosus KNP414.</title>
        <authorList>
            <person name="Wang J."/>
            <person name="Hu S."/>
            <person name="Hu X."/>
            <person name="Zhang B."/>
            <person name="Dong D."/>
            <person name="Zhang S."/>
            <person name="Zhao K."/>
            <person name="Wu D."/>
        </authorList>
    </citation>
    <scope>NUCLEOTIDE SEQUENCE [LARGE SCALE GENOMIC DNA]</scope>
    <source>
        <strain evidence="3">KNP414</strain>
    </source>
</reference>
<keyword evidence="1" id="KW-0472">Membrane</keyword>
<accession>F8FMJ4</accession>
<dbReference type="HOGENOM" id="CLU_167614_1_0_9"/>
<gene>
    <name evidence="2" type="ordered locus">KNP414_01513</name>
</gene>
<evidence type="ECO:0000313" key="3">
    <source>
        <dbReference type="Proteomes" id="UP000006620"/>
    </source>
</evidence>
<evidence type="ECO:0000313" key="2">
    <source>
        <dbReference type="EMBL" id="AEI40077.1"/>
    </source>
</evidence>
<dbReference type="AlphaFoldDB" id="F8FMJ4"/>
<dbReference type="Proteomes" id="UP000006620">
    <property type="component" value="Chromosome"/>
</dbReference>
<keyword evidence="1" id="KW-0812">Transmembrane</keyword>
<evidence type="ECO:0000256" key="1">
    <source>
        <dbReference type="SAM" id="Phobius"/>
    </source>
</evidence>
<name>F8FMJ4_PAEMK</name>
<sequence>MNQEQAAKWAKIRTMGKARYVMYYGVAAWGVGLTALFTGMEWLTQGTVTGQWLTIRLLVFSVVGFILSNFKWEKNERSHRGGQ</sequence>
<protein>
    <submittedName>
        <fullName evidence="2">Uncharacterized protein</fullName>
    </submittedName>
</protein>
<dbReference type="EMBL" id="CP002869">
    <property type="protein sequence ID" value="AEI40077.1"/>
    <property type="molecule type" value="Genomic_DNA"/>
</dbReference>
<organism evidence="2 3">
    <name type="scientific">Paenibacillus mucilaginosus (strain KNP414)</name>
    <dbReference type="NCBI Taxonomy" id="1036673"/>
    <lineage>
        <taxon>Bacteria</taxon>
        <taxon>Bacillati</taxon>
        <taxon>Bacillota</taxon>
        <taxon>Bacilli</taxon>
        <taxon>Bacillales</taxon>
        <taxon>Paenibacillaceae</taxon>
        <taxon>Paenibacillus</taxon>
    </lineage>
</organism>
<dbReference type="KEGG" id="pms:KNP414_01513"/>